<sequence>MKKRTKFSLIAGLGLVTWLYYERDGLRQLGRIAKQQQAEILTAVENLGDKVQAVNQVLQELGTTLPESLDVLAKLITDLEEYQTTITPTLEHLSQRDKK</sequence>
<evidence type="ECO:0000313" key="2">
    <source>
        <dbReference type="Proteomes" id="UP000051048"/>
    </source>
</evidence>
<comment type="caution">
    <text evidence="1">The sequence shown here is derived from an EMBL/GenBank/DDBJ whole genome shotgun (WGS) entry which is preliminary data.</text>
</comment>
<organism evidence="1 2">
    <name type="scientific">Ligilactobacillus equi DSM 15833 = JCM 10991</name>
    <dbReference type="NCBI Taxonomy" id="1423740"/>
    <lineage>
        <taxon>Bacteria</taxon>
        <taxon>Bacillati</taxon>
        <taxon>Bacillota</taxon>
        <taxon>Bacilli</taxon>
        <taxon>Lactobacillales</taxon>
        <taxon>Lactobacillaceae</taxon>
        <taxon>Ligilactobacillus</taxon>
    </lineage>
</organism>
<proteinExistence type="predicted"/>
<dbReference type="RefSeq" id="WP_023859900.1">
    <property type="nucleotide sequence ID" value="NZ_AZFH01000181.1"/>
</dbReference>
<dbReference type="Proteomes" id="UP000051048">
    <property type="component" value="Unassembled WGS sequence"/>
</dbReference>
<dbReference type="PATRIC" id="fig|1423740.3.peg.1731"/>
<reference evidence="1 2" key="1">
    <citation type="journal article" date="2015" name="Genome Announc.">
        <title>Expanding the biotechnology potential of lactobacilli through comparative genomics of 213 strains and associated genera.</title>
        <authorList>
            <person name="Sun Z."/>
            <person name="Harris H.M."/>
            <person name="McCann A."/>
            <person name="Guo C."/>
            <person name="Argimon S."/>
            <person name="Zhang W."/>
            <person name="Yang X."/>
            <person name="Jeffery I.B."/>
            <person name="Cooney J.C."/>
            <person name="Kagawa T.F."/>
            <person name="Liu W."/>
            <person name="Song Y."/>
            <person name="Salvetti E."/>
            <person name="Wrobel A."/>
            <person name="Rasinkangas P."/>
            <person name="Parkhill J."/>
            <person name="Rea M.C."/>
            <person name="O'Sullivan O."/>
            <person name="Ritari J."/>
            <person name="Douillard F.P."/>
            <person name="Paul Ross R."/>
            <person name="Yang R."/>
            <person name="Briner A.E."/>
            <person name="Felis G.E."/>
            <person name="de Vos W.M."/>
            <person name="Barrangou R."/>
            <person name="Klaenhammer T.R."/>
            <person name="Caufield P.W."/>
            <person name="Cui Y."/>
            <person name="Zhang H."/>
            <person name="O'Toole P.W."/>
        </authorList>
    </citation>
    <scope>NUCLEOTIDE SEQUENCE [LARGE SCALE GENOMIC DNA]</scope>
    <source>
        <strain evidence="1 2">DSM 15833</strain>
    </source>
</reference>
<name>A0A0R1T796_9LACO</name>
<dbReference type="AlphaFoldDB" id="A0A0R1T796"/>
<dbReference type="STRING" id="1423740.FC36_GL001603"/>
<protein>
    <submittedName>
        <fullName evidence="1">Uncharacterized protein</fullName>
    </submittedName>
</protein>
<evidence type="ECO:0000313" key="1">
    <source>
        <dbReference type="EMBL" id="KRL77200.1"/>
    </source>
</evidence>
<dbReference type="EMBL" id="AZFH01000181">
    <property type="protein sequence ID" value="KRL77200.1"/>
    <property type="molecule type" value="Genomic_DNA"/>
</dbReference>
<gene>
    <name evidence="1" type="ORF">FC36_GL001603</name>
</gene>
<accession>A0A0R1T796</accession>